<keyword evidence="6 18" id="KW-0418">Kinase</keyword>
<dbReference type="EMBL" id="QAAD01000025">
    <property type="protein sequence ID" value="PTN05922.1"/>
    <property type="molecule type" value="Genomic_DNA"/>
</dbReference>
<keyword evidence="10" id="KW-0238">DNA-binding</keyword>
<dbReference type="SMART" id="SM00387">
    <property type="entry name" value="HATPase_c"/>
    <property type="match status" value="1"/>
</dbReference>
<dbReference type="PROSITE" id="PS01124">
    <property type="entry name" value="HTH_ARAC_FAMILY_2"/>
    <property type="match status" value="1"/>
</dbReference>
<dbReference type="PANTHER" id="PTHR43547:SF2">
    <property type="entry name" value="HYBRID SIGNAL TRANSDUCTION HISTIDINE KINASE C"/>
    <property type="match status" value="1"/>
</dbReference>
<name>A0A2T5BXP7_9BACT</name>
<dbReference type="InterPro" id="IPR011110">
    <property type="entry name" value="Reg_prop"/>
</dbReference>
<dbReference type="InterPro" id="IPR003594">
    <property type="entry name" value="HATPase_dom"/>
</dbReference>
<comment type="caution">
    <text evidence="18">The sequence shown here is derived from an EMBL/GenBank/DDBJ whole genome shotgun (WGS) entry which is preliminary data.</text>
</comment>
<dbReference type="InterPro" id="IPR003661">
    <property type="entry name" value="HisK_dim/P_dom"/>
</dbReference>
<feature type="domain" description="Response regulatory" evidence="17">
    <location>
        <begin position="980"/>
        <end position="1095"/>
    </location>
</feature>
<evidence type="ECO:0000313" key="18">
    <source>
        <dbReference type="EMBL" id="PTN05922.1"/>
    </source>
</evidence>
<accession>A0A2T5BXP7</accession>
<feature type="domain" description="Histidine kinase" evidence="16">
    <location>
        <begin position="723"/>
        <end position="949"/>
    </location>
</feature>
<evidence type="ECO:0000256" key="9">
    <source>
        <dbReference type="ARBA" id="ARBA00023015"/>
    </source>
</evidence>
<dbReference type="GO" id="GO:0043565">
    <property type="term" value="F:sequence-specific DNA binding"/>
    <property type="evidence" value="ECO:0007669"/>
    <property type="project" value="InterPro"/>
</dbReference>
<dbReference type="SUPFAM" id="SSF47384">
    <property type="entry name" value="Homodimeric domain of signal transducing histidine kinase"/>
    <property type="match status" value="1"/>
</dbReference>
<dbReference type="Gene3D" id="2.130.10.10">
    <property type="entry name" value="YVTN repeat-like/Quinoprotein amine dehydrogenase"/>
    <property type="match status" value="3"/>
</dbReference>
<evidence type="ECO:0000256" key="11">
    <source>
        <dbReference type="ARBA" id="ARBA00023163"/>
    </source>
</evidence>
<dbReference type="FunFam" id="3.40.50.2300:FF:000138">
    <property type="entry name" value="Two-component system sensor histidine kinase/response regulator"/>
    <property type="match status" value="1"/>
</dbReference>
<dbReference type="SMART" id="SM00342">
    <property type="entry name" value="HTH_ARAC"/>
    <property type="match status" value="1"/>
</dbReference>
<dbReference type="Pfam" id="PF12833">
    <property type="entry name" value="HTH_18"/>
    <property type="match status" value="1"/>
</dbReference>
<dbReference type="Gene3D" id="2.60.40.10">
    <property type="entry name" value="Immunoglobulins"/>
    <property type="match status" value="1"/>
</dbReference>
<dbReference type="InterPro" id="IPR001789">
    <property type="entry name" value="Sig_transdc_resp-reg_receiver"/>
</dbReference>
<keyword evidence="13" id="KW-1133">Transmembrane helix</keyword>
<dbReference type="InterPro" id="IPR013783">
    <property type="entry name" value="Ig-like_fold"/>
</dbReference>
<dbReference type="InterPro" id="IPR011006">
    <property type="entry name" value="CheY-like_superfamily"/>
</dbReference>
<evidence type="ECO:0000256" key="12">
    <source>
        <dbReference type="PROSITE-ProRule" id="PRU00169"/>
    </source>
</evidence>
<gene>
    <name evidence="18" type="ORF">C8N47_12519</name>
</gene>
<evidence type="ECO:0000256" key="13">
    <source>
        <dbReference type="SAM" id="Phobius"/>
    </source>
</evidence>
<dbReference type="GO" id="GO:0000155">
    <property type="term" value="F:phosphorelay sensor kinase activity"/>
    <property type="evidence" value="ECO:0007669"/>
    <property type="project" value="InterPro"/>
</dbReference>
<evidence type="ECO:0000256" key="2">
    <source>
        <dbReference type="ARBA" id="ARBA00012438"/>
    </source>
</evidence>
<dbReference type="SMART" id="SM00448">
    <property type="entry name" value="REC"/>
    <property type="match status" value="1"/>
</dbReference>
<dbReference type="PROSITE" id="PS50109">
    <property type="entry name" value="HIS_KIN"/>
    <property type="match status" value="1"/>
</dbReference>
<dbReference type="Pfam" id="PF07494">
    <property type="entry name" value="Reg_prop"/>
    <property type="match status" value="1"/>
</dbReference>
<dbReference type="Pfam" id="PF00072">
    <property type="entry name" value="Response_reg"/>
    <property type="match status" value="1"/>
</dbReference>
<dbReference type="PRINTS" id="PR00344">
    <property type="entry name" value="BCTRLSENSOR"/>
</dbReference>
<dbReference type="CDD" id="cd17574">
    <property type="entry name" value="REC_OmpR"/>
    <property type="match status" value="1"/>
</dbReference>
<dbReference type="GO" id="GO:0003700">
    <property type="term" value="F:DNA-binding transcription factor activity"/>
    <property type="evidence" value="ECO:0007669"/>
    <property type="project" value="InterPro"/>
</dbReference>
<evidence type="ECO:0000313" key="19">
    <source>
        <dbReference type="Proteomes" id="UP000243525"/>
    </source>
</evidence>
<dbReference type="PROSITE" id="PS50110">
    <property type="entry name" value="RESPONSE_REGULATORY"/>
    <property type="match status" value="1"/>
</dbReference>
<evidence type="ECO:0000256" key="3">
    <source>
        <dbReference type="ARBA" id="ARBA00022553"/>
    </source>
</evidence>
<proteinExistence type="predicted"/>
<evidence type="ECO:0000256" key="10">
    <source>
        <dbReference type="ARBA" id="ARBA00023125"/>
    </source>
</evidence>
<keyword evidence="13" id="KW-0472">Membrane</keyword>
<evidence type="ECO:0000259" key="16">
    <source>
        <dbReference type="PROSITE" id="PS50109"/>
    </source>
</evidence>
<dbReference type="SUPFAM" id="SSF52172">
    <property type="entry name" value="CheY-like"/>
    <property type="match status" value="1"/>
</dbReference>
<dbReference type="PROSITE" id="PS00041">
    <property type="entry name" value="HTH_ARAC_FAMILY_1"/>
    <property type="match status" value="1"/>
</dbReference>
<dbReference type="Proteomes" id="UP000243525">
    <property type="component" value="Unassembled WGS sequence"/>
</dbReference>
<dbReference type="Gene3D" id="3.30.565.10">
    <property type="entry name" value="Histidine kinase-like ATPase, C-terminal domain"/>
    <property type="match status" value="1"/>
</dbReference>
<dbReference type="InterPro" id="IPR036890">
    <property type="entry name" value="HATPase_C_sf"/>
</dbReference>
<dbReference type="SMART" id="SM00388">
    <property type="entry name" value="HisKA"/>
    <property type="match status" value="1"/>
</dbReference>
<dbReference type="InterPro" id="IPR015943">
    <property type="entry name" value="WD40/YVTN_repeat-like_dom_sf"/>
</dbReference>
<keyword evidence="14" id="KW-0732">Signal</keyword>
<keyword evidence="5" id="KW-0547">Nucleotide-binding</keyword>
<evidence type="ECO:0000256" key="8">
    <source>
        <dbReference type="ARBA" id="ARBA00023012"/>
    </source>
</evidence>
<dbReference type="SUPFAM" id="SSF46689">
    <property type="entry name" value="Homeodomain-like"/>
    <property type="match status" value="1"/>
</dbReference>
<dbReference type="Gene3D" id="1.10.10.60">
    <property type="entry name" value="Homeodomain-like"/>
    <property type="match status" value="1"/>
</dbReference>
<keyword evidence="8" id="KW-0902">Two-component regulatory system</keyword>
<keyword evidence="13" id="KW-0812">Transmembrane</keyword>
<dbReference type="EC" id="2.7.13.3" evidence="2"/>
<dbReference type="OrthoDB" id="358279at2"/>
<dbReference type="InterPro" id="IPR036097">
    <property type="entry name" value="HisK_dim/P_sf"/>
</dbReference>
<dbReference type="FunFam" id="1.10.287.130:FF:000045">
    <property type="entry name" value="Two-component system sensor histidine kinase/response regulator"/>
    <property type="match status" value="1"/>
</dbReference>
<dbReference type="CDD" id="cd00082">
    <property type="entry name" value="HisKA"/>
    <property type="match status" value="1"/>
</dbReference>
<organism evidence="18 19">
    <name type="scientific">Mangrovibacterium marinum</name>
    <dbReference type="NCBI Taxonomy" id="1639118"/>
    <lineage>
        <taxon>Bacteria</taxon>
        <taxon>Pseudomonadati</taxon>
        <taxon>Bacteroidota</taxon>
        <taxon>Bacteroidia</taxon>
        <taxon>Marinilabiliales</taxon>
        <taxon>Prolixibacteraceae</taxon>
        <taxon>Mangrovibacterium</taxon>
    </lineage>
</organism>
<comment type="catalytic activity">
    <reaction evidence="1">
        <text>ATP + protein L-histidine = ADP + protein N-phospho-L-histidine.</text>
        <dbReference type="EC" id="2.7.13.3"/>
    </reaction>
</comment>
<dbReference type="GO" id="GO:0005524">
    <property type="term" value="F:ATP binding"/>
    <property type="evidence" value="ECO:0007669"/>
    <property type="project" value="UniProtKB-KW"/>
</dbReference>
<evidence type="ECO:0000256" key="4">
    <source>
        <dbReference type="ARBA" id="ARBA00022679"/>
    </source>
</evidence>
<feature type="modified residue" description="4-aspartylphosphate" evidence="12">
    <location>
        <position position="1028"/>
    </location>
</feature>
<dbReference type="InterPro" id="IPR018062">
    <property type="entry name" value="HTH_AraC-typ_CS"/>
</dbReference>
<keyword evidence="7" id="KW-0067">ATP-binding</keyword>
<dbReference type="InterPro" id="IPR005467">
    <property type="entry name" value="His_kinase_dom"/>
</dbReference>
<keyword evidence="11" id="KW-0804">Transcription</keyword>
<feature type="domain" description="HTH araC/xylS-type" evidence="15">
    <location>
        <begin position="1127"/>
        <end position="1226"/>
    </location>
</feature>
<keyword evidence="19" id="KW-1185">Reference proteome</keyword>
<keyword evidence="9" id="KW-0805">Transcription regulation</keyword>
<evidence type="ECO:0000256" key="1">
    <source>
        <dbReference type="ARBA" id="ARBA00000085"/>
    </source>
</evidence>
<protein>
    <recommendedName>
        <fullName evidence="2">histidine kinase</fullName>
        <ecNumber evidence="2">2.7.13.3</ecNumber>
    </recommendedName>
</protein>
<evidence type="ECO:0000256" key="5">
    <source>
        <dbReference type="ARBA" id="ARBA00022741"/>
    </source>
</evidence>
<dbReference type="InterPro" id="IPR018060">
    <property type="entry name" value="HTH_AraC"/>
</dbReference>
<evidence type="ECO:0000256" key="14">
    <source>
        <dbReference type="SAM" id="SignalP"/>
    </source>
</evidence>
<feature type="transmembrane region" description="Helical" evidence="13">
    <location>
        <begin position="665"/>
        <end position="690"/>
    </location>
</feature>
<evidence type="ECO:0000259" key="17">
    <source>
        <dbReference type="PROSITE" id="PS50110"/>
    </source>
</evidence>
<dbReference type="Gene3D" id="3.40.50.2300">
    <property type="match status" value="1"/>
</dbReference>
<keyword evidence="4" id="KW-0808">Transferase</keyword>
<dbReference type="InterPro" id="IPR009057">
    <property type="entry name" value="Homeodomain-like_sf"/>
</dbReference>
<dbReference type="InterPro" id="IPR011044">
    <property type="entry name" value="Quino_amine_DH_bsu"/>
</dbReference>
<dbReference type="SUPFAM" id="SSF63829">
    <property type="entry name" value="Calcium-dependent phosphotriesterase"/>
    <property type="match status" value="1"/>
</dbReference>
<dbReference type="SUPFAM" id="SSF50969">
    <property type="entry name" value="YVTN repeat-like/Quinoprotein amine dehydrogenase"/>
    <property type="match status" value="1"/>
</dbReference>
<dbReference type="CDD" id="cd16922">
    <property type="entry name" value="HATPase_EvgS-ArcB-TorS-like"/>
    <property type="match status" value="1"/>
</dbReference>
<dbReference type="FunFam" id="3.30.565.10:FF:000037">
    <property type="entry name" value="Hybrid sensor histidine kinase/response regulator"/>
    <property type="match status" value="1"/>
</dbReference>
<feature type="chain" id="PRO_5015407888" description="histidine kinase" evidence="14">
    <location>
        <begin position="21"/>
        <end position="1227"/>
    </location>
</feature>
<dbReference type="PANTHER" id="PTHR43547">
    <property type="entry name" value="TWO-COMPONENT HISTIDINE KINASE"/>
    <property type="match status" value="1"/>
</dbReference>
<dbReference type="SUPFAM" id="SSF55874">
    <property type="entry name" value="ATPase domain of HSP90 chaperone/DNA topoisomerase II/histidine kinase"/>
    <property type="match status" value="1"/>
</dbReference>
<reference evidence="18 19" key="1">
    <citation type="submission" date="2018-04" db="EMBL/GenBank/DDBJ databases">
        <title>Genomic Encyclopedia of Archaeal and Bacterial Type Strains, Phase II (KMG-II): from individual species to whole genera.</title>
        <authorList>
            <person name="Goeker M."/>
        </authorList>
    </citation>
    <scope>NUCLEOTIDE SEQUENCE [LARGE SCALE GENOMIC DNA]</scope>
    <source>
        <strain evidence="18 19">DSM 28823</strain>
    </source>
</reference>
<dbReference type="Pfam" id="PF07495">
    <property type="entry name" value="Y_Y_Y"/>
    <property type="match status" value="1"/>
</dbReference>
<dbReference type="InterPro" id="IPR011123">
    <property type="entry name" value="Y_Y_Y"/>
</dbReference>
<evidence type="ECO:0000256" key="6">
    <source>
        <dbReference type="ARBA" id="ARBA00022777"/>
    </source>
</evidence>
<evidence type="ECO:0000259" key="15">
    <source>
        <dbReference type="PROSITE" id="PS01124"/>
    </source>
</evidence>
<dbReference type="Pfam" id="PF00512">
    <property type="entry name" value="HisKA"/>
    <property type="match status" value="1"/>
</dbReference>
<dbReference type="RefSeq" id="WP_107823678.1">
    <property type="nucleotide sequence ID" value="NZ_QAAD01000025.1"/>
</dbReference>
<keyword evidence="3 12" id="KW-0597">Phosphoprotein</keyword>
<dbReference type="FunFam" id="2.60.40.10:FF:000791">
    <property type="entry name" value="Two-component system sensor histidine kinase/response regulator"/>
    <property type="match status" value="1"/>
</dbReference>
<evidence type="ECO:0000256" key="7">
    <source>
        <dbReference type="ARBA" id="ARBA00022840"/>
    </source>
</evidence>
<feature type="signal peptide" evidence="14">
    <location>
        <begin position="1"/>
        <end position="20"/>
    </location>
</feature>
<sequence length="1227" mass="139331">MKYQYLLLSFLLMQSLFGFSQQPGNLYFEKVVAGPDTPHTAIMGIVKDKDGFVWFGSWDGLFRFDGIQFKIFRNTESDENGISSNRIRTIFPDDAGELIVMGFDRELRRYDPLQESFQKIEKAATANYSNLYEKALESIAKGKQVTYANMQWELDDGVLWQYNLQTGLKKQVVNDLSKPGALSDDFASWIFLDDQQILWVGMANGDINKADLNRKPFNFQYTRFEEQGIWKNNAIRAIYEDDKYLWLAGNYRNVRKLDKQTGRSVDMADVVPGGDNLLRTRAIVPDGKGNIWFGSVRGMHRYSPQRNQLKSYSPRKLFNADMPNSVFTFCCDDKGQLWAGLYGSIARYIPEKDQFEWFDLSSHIGERSVMAMLFDRQANLWLATEGSGLICLKQGAGKRLGEEIISYRNKHDSVRGLPGNRVYCLYEDDEGLIWAGTSNGLCYLDPEGEVHVMPENSGLSDGYISAVTGDANGNIWISHKAGLARYNKKSDELRHFDPLVDKERISFLDNSCYKNPETGQIYFGAQSGWLSFQPSGIKLNPIAPVVRFTALEVLNSEVAIGEEWRGRVLLEQALAHTNELTFSFWERSFALSFAALSYAEPANNRYRYKLEGFDKNWIETGAANAKAVYSNLPAGRYVLKVKAANPDGAWSDEQARILIRIKPPFWASSFAWAFYVSIIVAVLIAIYYYLLAKEKFRSQLALERVEKEKIRAVDNVKLEFYTNVSHELRTPLSLILDPVEKLSEGNVPPDKQRDYLQIIHRNATRLLSLINQLLDFRKIETQNETLNPTYTDWVEFARQITGSFQMRARRRQIELSFHASEPSVWGRIDQDKFEKILFNLLGNAIKYTPDEGTVQVDVQERKAADQSVGSRKTLVLSVNDSGIGIPDDAQQTIFSPFVRIAANKSYEGSSSGIGLALTKKLVELMGGTIRVESKPGHGSRFIVELPLEDEQQAGEQVVPVAEEVPLNQQAGQEYTSEKPLLLIVDDNPEIRNYLEKELQDLFKIETAENGKEAKQKATNLVPDIIISDLMMPEMDGIEFCKKIKSDIRTSHIPVILLTARQAHEFKIEGLEKGADAYMTKPFNSSVLKAQVKSLVENRRKVQQQFQQAGEPLLDAKPELDLEQEFLRKAIGLVQENLNVEGFNSDVLAEKLNLSQRQLYRKLDALTGQTVHQFITSIRMNRAKELLLKKEMSISDVAFEVGYNELSTFSRSFSKQFGKSPSQFLAEN</sequence>
<dbReference type="Pfam" id="PF02518">
    <property type="entry name" value="HATPase_c"/>
    <property type="match status" value="1"/>
</dbReference>
<dbReference type="AlphaFoldDB" id="A0A2T5BXP7"/>
<dbReference type="InterPro" id="IPR004358">
    <property type="entry name" value="Sig_transdc_His_kin-like_C"/>
</dbReference>
<dbReference type="Gene3D" id="1.10.287.130">
    <property type="match status" value="1"/>
</dbReference>